<protein>
    <submittedName>
        <fullName evidence="1">Uncharacterized protein</fullName>
    </submittedName>
</protein>
<evidence type="ECO:0000313" key="1">
    <source>
        <dbReference type="EMBL" id="KAF2073609.1"/>
    </source>
</evidence>
<keyword evidence="2" id="KW-1185">Reference proteome</keyword>
<proteinExistence type="predicted"/>
<dbReference type="AlphaFoldDB" id="A0A8J4PVP7"/>
<dbReference type="Proteomes" id="UP000695562">
    <property type="component" value="Unassembled WGS sequence"/>
</dbReference>
<sequence>MPLKAMEAENIFEEHEISNIILKPEEQYLNEEPNIVPLIHETIFLEDIVHPNPSNVQEPAIFILTNEDLNEEPSIVPLIHESILLDMVNPKLRNVQEPAIIILSKEDLNTPSSIVASKFNLAHSTFSRIYKRTIRSIQELSDIPKKKRGKIWPCGLKKGDINHRVLEYAIKNNGIALVKVRKYKKPKKTPSDASPSSFN</sequence>
<evidence type="ECO:0000313" key="2">
    <source>
        <dbReference type="Proteomes" id="UP000695562"/>
    </source>
</evidence>
<gene>
    <name evidence="1" type="ORF">CYY_005066</name>
</gene>
<comment type="caution">
    <text evidence="1">The sequence shown here is derived from an EMBL/GenBank/DDBJ whole genome shotgun (WGS) entry which is preliminary data.</text>
</comment>
<dbReference type="EMBL" id="AJWJ01000193">
    <property type="protein sequence ID" value="KAF2073609.1"/>
    <property type="molecule type" value="Genomic_DNA"/>
</dbReference>
<name>A0A8J4PVP7_9MYCE</name>
<organism evidence="1 2">
    <name type="scientific">Polysphondylium violaceum</name>
    <dbReference type="NCBI Taxonomy" id="133409"/>
    <lineage>
        <taxon>Eukaryota</taxon>
        <taxon>Amoebozoa</taxon>
        <taxon>Evosea</taxon>
        <taxon>Eumycetozoa</taxon>
        <taxon>Dictyostelia</taxon>
        <taxon>Dictyosteliales</taxon>
        <taxon>Dictyosteliaceae</taxon>
        <taxon>Polysphondylium</taxon>
    </lineage>
</organism>
<reference evidence="1" key="1">
    <citation type="submission" date="2020-01" db="EMBL/GenBank/DDBJ databases">
        <title>Development of genomics and gene disruption for Polysphondylium violaceum indicates a role for the polyketide synthase stlB in stalk morphogenesis.</title>
        <authorList>
            <person name="Narita B."/>
            <person name="Kawabe Y."/>
            <person name="Kin K."/>
            <person name="Saito T."/>
            <person name="Gibbs R."/>
            <person name="Kuspa A."/>
            <person name="Muzny D."/>
            <person name="Queller D."/>
            <person name="Richards S."/>
            <person name="Strassman J."/>
            <person name="Sucgang R."/>
            <person name="Worley K."/>
            <person name="Schaap P."/>
        </authorList>
    </citation>
    <scope>NUCLEOTIDE SEQUENCE</scope>
    <source>
        <strain evidence="1">QSvi11</strain>
    </source>
</reference>
<accession>A0A8J4PVP7</accession>